<organism evidence="2">
    <name type="scientific">Ralstonia solanacearum</name>
    <name type="common">Pseudomonas solanacearum</name>
    <dbReference type="NCBI Taxonomy" id="305"/>
    <lineage>
        <taxon>Bacteria</taxon>
        <taxon>Pseudomonadati</taxon>
        <taxon>Pseudomonadota</taxon>
        <taxon>Betaproteobacteria</taxon>
        <taxon>Burkholderiales</taxon>
        <taxon>Burkholderiaceae</taxon>
        <taxon>Ralstonia</taxon>
        <taxon>Ralstonia solanacearum species complex</taxon>
    </lineage>
</organism>
<evidence type="ECO:0000259" key="1">
    <source>
        <dbReference type="SMART" id="SM01126"/>
    </source>
</evidence>
<evidence type="ECO:0000313" key="3">
    <source>
        <dbReference type="EMBL" id="CUV37428.1"/>
    </source>
</evidence>
<evidence type="ECO:0000313" key="4">
    <source>
        <dbReference type="EMBL" id="CUV42853.1"/>
    </source>
</evidence>
<reference evidence="2" key="1">
    <citation type="submission" date="2015-10" db="EMBL/GenBank/DDBJ databases">
        <authorList>
            <person name="Gilbert D.G."/>
        </authorList>
    </citation>
    <scope>NUCLEOTIDE SEQUENCE</scope>
    <source>
        <strain evidence="2">Phyl III-seqv23</strain>
    </source>
</reference>
<dbReference type="InterPro" id="IPR053164">
    <property type="entry name" value="IS1016-like_transposase"/>
</dbReference>
<dbReference type="EMBL" id="LN899823">
    <property type="protein sequence ID" value="CUV26210.1"/>
    <property type="molecule type" value="Genomic_DNA"/>
</dbReference>
<dbReference type="EMBL" id="LN899822">
    <property type="protein sequence ID" value="CUV64097.1"/>
    <property type="molecule type" value="Genomic_DNA"/>
</dbReference>
<dbReference type="EMBL" id="LN899826">
    <property type="protein sequence ID" value="CUV42853.1"/>
    <property type="molecule type" value="Genomic_DNA"/>
</dbReference>
<dbReference type="EMBL" id="LN899820">
    <property type="protein sequence ID" value="CUV54154.1"/>
    <property type="molecule type" value="Genomic_DNA"/>
</dbReference>
<dbReference type="NCBIfam" id="NF033547">
    <property type="entry name" value="transpos_IS1595"/>
    <property type="match status" value="1"/>
</dbReference>
<name>A0A0S4UV72_RALSL</name>
<dbReference type="InterPro" id="IPR024445">
    <property type="entry name" value="Tnp_ISXO2-like"/>
</dbReference>
<proteinExistence type="predicted"/>
<dbReference type="PANTHER" id="PTHR47163:SF2">
    <property type="entry name" value="SI:DKEY-17M8.2"/>
    <property type="match status" value="1"/>
</dbReference>
<evidence type="ECO:0000313" key="6">
    <source>
        <dbReference type="EMBL" id="CUV64097.1"/>
    </source>
</evidence>
<dbReference type="SMART" id="SM01126">
    <property type="entry name" value="DDE_Tnp_IS1595"/>
    <property type="match status" value="1"/>
</dbReference>
<evidence type="ECO:0000313" key="5">
    <source>
        <dbReference type="EMBL" id="CUV54154.1"/>
    </source>
</evidence>
<protein>
    <submittedName>
        <fullName evidence="2">Hypothethical protein</fullName>
    </submittedName>
</protein>
<gene>
    <name evidence="6" type="ORF">RD1301_v1_4730001</name>
    <name evidence="2" type="ORF">RUN1744_v1_1330001</name>
    <name evidence="5" type="ORF">RUN215_v1_230054</name>
    <name evidence="3" type="ORF">TD1301_v1_3400001</name>
    <name evidence="4" type="ORF">TF3108_v1_1630001</name>
</gene>
<dbReference type="Pfam" id="PF12762">
    <property type="entry name" value="DDE_Tnp_IS1595"/>
    <property type="match status" value="1"/>
</dbReference>
<accession>A0A0S4UV72</accession>
<sequence>MKRCPECSASRPYKLSDGRLKCRACGKRFSWTSVWDSVRLSSREKTHLLELFVLGVPVYRQRFDTSVSTKSRERFYRLIRACMAQQEQLREPFAGALECDETTFGGARHGKRGWGAAGKVVVFGIVKRNGEVKAAPIAQHDQAAIMDQIQAHSREGSLYYTDAWQAYATLRLRGDHVVVRKEKGKPVGRDHINGIEGFWSYAKNWLYPYRGVPRKFFHLYLAETCYRFNHRDEDLKPLLRKLLQATPTLEIQPILVRFG</sequence>
<dbReference type="PANTHER" id="PTHR47163">
    <property type="entry name" value="DDE_TNP_IS1595 DOMAIN-CONTAINING PROTEIN"/>
    <property type="match status" value="1"/>
</dbReference>
<evidence type="ECO:0000313" key="2">
    <source>
        <dbReference type="EMBL" id="CUV26210.1"/>
    </source>
</evidence>
<feature type="domain" description="ISXO2-like transposase" evidence="1">
    <location>
        <begin position="92"/>
        <end position="229"/>
    </location>
</feature>
<dbReference type="EMBL" id="LN899825">
    <property type="protein sequence ID" value="CUV37428.1"/>
    <property type="molecule type" value="Genomic_DNA"/>
</dbReference>
<dbReference type="AlphaFoldDB" id="A0A0S4UV72"/>